<accession>A0ACC0WTV3</accession>
<protein>
    <submittedName>
        <fullName evidence="1">Uncharacterized protein</fullName>
    </submittedName>
</protein>
<reference evidence="1 2" key="1">
    <citation type="journal article" date="2022" name="bioRxiv">
        <title>The genome of the oomycete Peronosclerospora sorghi, a cosmopolitan pathogen of maize and sorghum, is inflated with dispersed pseudogenes.</title>
        <authorList>
            <person name="Fletcher K."/>
            <person name="Martin F."/>
            <person name="Isakeit T."/>
            <person name="Cavanaugh K."/>
            <person name="Magill C."/>
            <person name="Michelmore R."/>
        </authorList>
    </citation>
    <scope>NUCLEOTIDE SEQUENCE [LARGE SCALE GENOMIC DNA]</scope>
    <source>
        <strain evidence="1">P6</strain>
    </source>
</reference>
<dbReference type="EMBL" id="CM047580">
    <property type="protein sequence ID" value="KAI9921807.1"/>
    <property type="molecule type" value="Genomic_DNA"/>
</dbReference>
<evidence type="ECO:0000313" key="1">
    <source>
        <dbReference type="EMBL" id="KAI9921807.1"/>
    </source>
</evidence>
<organism evidence="1 2">
    <name type="scientific">Peronosclerospora sorghi</name>
    <dbReference type="NCBI Taxonomy" id="230839"/>
    <lineage>
        <taxon>Eukaryota</taxon>
        <taxon>Sar</taxon>
        <taxon>Stramenopiles</taxon>
        <taxon>Oomycota</taxon>
        <taxon>Peronosporomycetes</taxon>
        <taxon>Peronosporales</taxon>
        <taxon>Peronosporaceae</taxon>
        <taxon>Peronosclerospora</taxon>
    </lineage>
</organism>
<proteinExistence type="predicted"/>
<sequence length="170" mass="19358">MLAKTVGYVSAGTVEFLCDKHKNFYFLEMNTRLQVEHPVTELISRMDLVEKMIRVAAGHERPKELLAGPVDIHGWAMESRVYAEDPGPTHLPGVRVDSGVNEGSDISMFYDPMISKLFTHGKDRTECLERMKVALYNYVIRGPGNNVPFLQDVYRHPRFLSGKITTKFIE</sequence>
<dbReference type="Proteomes" id="UP001163321">
    <property type="component" value="Chromosome 1"/>
</dbReference>
<name>A0ACC0WTV3_9STRA</name>
<comment type="caution">
    <text evidence="1">The sequence shown here is derived from an EMBL/GenBank/DDBJ whole genome shotgun (WGS) entry which is preliminary data.</text>
</comment>
<gene>
    <name evidence="1" type="ORF">PsorP6_002495</name>
</gene>
<keyword evidence="2" id="KW-1185">Reference proteome</keyword>
<evidence type="ECO:0000313" key="2">
    <source>
        <dbReference type="Proteomes" id="UP001163321"/>
    </source>
</evidence>